<proteinExistence type="inferred from homology"/>
<evidence type="ECO:0000256" key="1">
    <source>
        <dbReference type="ARBA" id="ARBA00010641"/>
    </source>
</evidence>
<dbReference type="InterPro" id="IPR013324">
    <property type="entry name" value="RNA_pol_sigma_r3/r4-like"/>
</dbReference>
<organism evidence="8 9">
    <name type="scientific">Corynebacterium zhongnanshanii</name>
    <dbReference type="NCBI Taxonomy" id="2768834"/>
    <lineage>
        <taxon>Bacteria</taxon>
        <taxon>Bacillati</taxon>
        <taxon>Actinomycetota</taxon>
        <taxon>Actinomycetes</taxon>
        <taxon>Mycobacteriales</taxon>
        <taxon>Corynebacteriaceae</taxon>
        <taxon>Corynebacterium</taxon>
    </lineage>
</organism>
<name>A0ABQ6VGY0_9CORY</name>
<dbReference type="InterPro" id="IPR039425">
    <property type="entry name" value="RNA_pol_sigma-70-like"/>
</dbReference>
<dbReference type="Proteomes" id="UP000436181">
    <property type="component" value="Unassembled WGS sequence"/>
</dbReference>
<dbReference type="InterPro" id="IPR036388">
    <property type="entry name" value="WH-like_DNA-bd_sf"/>
</dbReference>
<feature type="domain" description="RNA polymerase sigma-70 region 2" evidence="6">
    <location>
        <begin position="22"/>
        <end position="87"/>
    </location>
</feature>
<feature type="domain" description="RNA polymerase sigma factor 70 region 4 type 2" evidence="7">
    <location>
        <begin position="136"/>
        <end position="173"/>
    </location>
</feature>
<dbReference type="InterPro" id="IPR014284">
    <property type="entry name" value="RNA_pol_sigma-70_dom"/>
</dbReference>
<comment type="caution">
    <text evidence="8">The sequence shown here is derived from an EMBL/GenBank/DDBJ whole genome shotgun (WGS) entry which is preliminary data.</text>
</comment>
<gene>
    <name evidence="8" type="ORF">F8377_05215</name>
</gene>
<dbReference type="PANTHER" id="PTHR43133">
    <property type="entry name" value="RNA POLYMERASE ECF-TYPE SIGMA FACTO"/>
    <property type="match status" value="1"/>
</dbReference>
<dbReference type="Pfam" id="PF04542">
    <property type="entry name" value="Sigma70_r2"/>
    <property type="match status" value="1"/>
</dbReference>
<dbReference type="InterPro" id="IPR013325">
    <property type="entry name" value="RNA_pol_sigma_r2"/>
</dbReference>
<keyword evidence="2" id="KW-0805">Transcription regulation</keyword>
<dbReference type="NCBIfam" id="TIGR02937">
    <property type="entry name" value="sigma70-ECF"/>
    <property type="match status" value="1"/>
</dbReference>
<evidence type="ECO:0000259" key="7">
    <source>
        <dbReference type="Pfam" id="PF08281"/>
    </source>
</evidence>
<sequence length="187" mass="20879">MPSLEDLLVRVQRGDKHAFSLFYDALAPRILGLCVHVLRDRAIAEEVTQEVFIELWNNASQFDARQGSASSWAFRLARLRSIDRLRSWQASQQRDDREYRLDSARAYSSVEDQALTAVEHDRLSHAIIAIGEPHSTAVRLAYFGGLSSREVAETTGVAVGTAKTRIRDGLKKLKAALRSDAQEGGTR</sequence>
<keyword evidence="4" id="KW-0238">DNA-binding</keyword>
<reference evidence="8 9" key="1">
    <citation type="submission" date="2019-10" db="EMBL/GenBank/DDBJ databases">
        <title>Corynebacterium sp novel species isolated from the respiratory tract of Marmot.</title>
        <authorList>
            <person name="Zhang G."/>
        </authorList>
    </citation>
    <scope>NUCLEOTIDE SEQUENCE [LARGE SCALE GENOMIC DNA]</scope>
    <source>
        <strain evidence="8 9">336</strain>
    </source>
</reference>
<evidence type="ECO:0000256" key="4">
    <source>
        <dbReference type="ARBA" id="ARBA00023125"/>
    </source>
</evidence>
<protein>
    <submittedName>
        <fullName evidence="8">Sigma-70 family RNA polymerase sigma factor</fullName>
    </submittedName>
</protein>
<evidence type="ECO:0000256" key="5">
    <source>
        <dbReference type="ARBA" id="ARBA00023163"/>
    </source>
</evidence>
<dbReference type="Gene3D" id="1.10.1740.10">
    <property type="match status" value="1"/>
</dbReference>
<dbReference type="SUPFAM" id="SSF88946">
    <property type="entry name" value="Sigma2 domain of RNA polymerase sigma factors"/>
    <property type="match status" value="1"/>
</dbReference>
<dbReference type="PANTHER" id="PTHR43133:SF66">
    <property type="entry name" value="ECF RNA POLYMERASE SIGMA FACTOR SIGK"/>
    <property type="match status" value="1"/>
</dbReference>
<dbReference type="Gene3D" id="1.10.10.10">
    <property type="entry name" value="Winged helix-like DNA-binding domain superfamily/Winged helix DNA-binding domain"/>
    <property type="match status" value="1"/>
</dbReference>
<dbReference type="InterPro" id="IPR013249">
    <property type="entry name" value="RNA_pol_sigma70_r4_t2"/>
</dbReference>
<keyword evidence="5" id="KW-0804">Transcription</keyword>
<evidence type="ECO:0000256" key="3">
    <source>
        <dbReference type="ARBA" id="ARBA00023082"/>
    </source>
</evidence>
<keyword evidence="3" id="KW-0731">Sigma factor</keyword>
<evidence type="ECO:0000313" key="8">
    <source>
        <dbReference type="EMBL" id="KAB3523687.1"/>
    </source>
</evidence>
<evidence type="ECO:0000256" key="2">
    <source>
        <dbReference type="ARBA" id="ARBA00023015"/>
    </source>
</evidence>
<accession>A0ABQ6VGY0</accession>
<dbReference type="SUPFAM" id="SSF88659">
    <property type="entry name" value="Sigma3 and sigma4 domains of RNA polymerase sigma factors"/>
    <property type="match status" value="1"/>
</dbReference>
<dbReference type="InterPro" id="IPR007627">
    <property type="entry name" value="RNA_pol_sigma70_r2"/>
</dbReference>
<evidence type="ECO:0000313" key="9">
    <source>
        <dbReference type="Proteomes" id="UP000436181"/>
    </source>
</evidence>
<comment type="similarity">
    <text evidence="1">Belongs to the sigma-70 factor family. ECF subfamily.</text>
</comment>
<dbReference type="Pfam" id="PF08281">
    <property type="entry name" value="Sigma70_r4_2"/>
    <property type="match status" value="1"/>
</dbReference>
<dbReference type="EMBL" id="WBZJ01000001">
    <property type="protein sequence ID" value="KAB3523687.1"/>
    <property type="molecule type" value="Genomic_DNA"/>
</dbReference>
<keyword evidence="9" id="KW-1185">Reference proteome</keyword>
<evidence type="ECO:0000259" key="6">
    <source>
        <dbReference type="Pfam" id="PF04542"/>
    </source>
</evidence>